<dbReference type="AlphaFoldDB" id="A0A399R166"/>
<evidence type="ECO:0000256" key="6">
    <source>
        <dbReference type="ARBA" id="ARBA00022723"/>
    </source>
</evidence>
<evidence type="ECO:0000256" key="7">
    <source>
        <dbReference type="ARBA" id="ARBA00022741"/>
    </source>
</evidence>
<evidence type="ECO:0000256" key="2">
    <source>
        <dbReference type="ARBA" id="ARBA00007599"/>
    </source>
</evidence>
<evidence type="ECO:0000256" key="5">
    <source>
        <dbReference type="ARBA" id="ARBA00022694"/>
    </source>
</evidence>
<gene>
    <name evidence="11" type="primary">tsaE</name>
    <name evidence="11" type="ORF">D1224_07045</name>
</gene>
<evidence type="ECO:0000256" key="8">
    <source>
        <dbReference type="ARBA" id="ARBA00022840"/>
    </source>
</evidence>
<reference evidence="11 12" key="1">
    <citation type="submission" date="2018-08" db="EMBL/GenBank/DDBJ databases">
        <title>Henriciella mobilis sp. nov., isolated from seawater.</title>
        <authorList>
            <person name="Cheng H."/>
            <person name="Wu Y.-H."/>
            <person name="Xu X.-W."/>
            <person name="Guo L.-L."/>
        </authorList>
    </citation>
    <scope>NUCLEOTIDE SEQUENCE [LARGE SCALE GENOMIC DNA]</scope>
    <source>
        <strain evidence="11 12">CCUG66934</strain>
    </source>
</reference>
<dbReference type="GO" id="GO:0046872">
    <property type="term" value="F:metal ion binding"/>
    <property type="evidence" value="ECO:0007669"/>
    <property type="project" value="UniProtKB-KW"/>
</dbReference>
<evidence type="ECO:0000313" key="11">
    <source>
        <dbReference type="EMBL" id="RIJ23995.1"/>
    </source>
</evidence>
<dbReference type="PANTHER" id="PTHR33540:SF2">
    <property type="entry name" value="TRNA THREONYLCARBAMOYLADENOSINE BIOSYNTHESIS PROTEIN TSAE"/>
    <property type="match status" value="1"/>
</dbReference>
<protein>
    <recommendedName>
        <fullName evidence="3">tRNA threonylcarbamoyladenosine biosynthesis protein TsaE</fullName>
    </recommendedName>
    <alternativeName>
        <fullName evidence="10">t(6)A37 threonylcarbamoyladenosine biosynthesis protein TsaE</fullName>
    </alternativeName>
</protein>
<proteinExistence type="inferred from homology"/>
<keyword evidence="9" id="KW-0460">Magnesium</keyword>
<dbReference type="GO" id="GO:0005737">
    <property type="term" value="C:cytoplasm"/>
    <property type="evidence" value="ECO:0007669"/>
    <property type="project" value="UniProtKB-SubCell"/>
</dbReference>
<organism evidence="11 12">
    <name type="scientific">Henriciella barbarensis</name>
    <dbReference type="NCBI Taxonomy" id="86342"/>
    <lineage>
        <taxon>Bacteria</taxon>
        <taxon>Pseudomonadati</taxon>
        <taxon>Pseudomonadota</taxon>
        <taxon>Alphaproteobacteria</taxon>
        <taxon>Hyphomonadales</taxon>
        <taxon>Hyphomonadaceae</taxon>
        <taxon>Henriciella</taxon>
    </lineage>
</organism>
<evidence type="ECO:0000256" key="9">
    <source>
        <dbReference type="ARBA" id="ARBA00022842"/>
    </source>
</evidence>
<dbReference type="SUPFAM" id="SSF52540">
    <property type="entry name" value="P-loop containing nucleoside triphosphate hydrolases"/>
    <property type="match status" value="1"/>
</dbReference>
<keyword evidence="12" id="KW-1185">Reference proteome</keyword>
<dbReference type="GO" id="GO:0002949">
    <property type="term" value="P:tRNA threonylcarbamoyladenosine modification"/>
    <property type="evidence" value="ECO:0007669"/>
    <property type="project" value="InterPro"/>
</dbReference>
<dbReference type="InterPro" id="IPR027417">
    <property type="entry name" value="P-loop_NTPase"/>
</dbReference>
<keyword evidence="7" id="KW-0547">Nucleotide-binding</keyword>
<comment type="subcellular location">
    <subcellularLocation>
        <location evidence="1">Cytoplasm</location>
    </subcellularLocation>
</comment>
<comment type="caution">
    <text evidence="11">The sequence shown here is derived from an EMBL/GenBank/DDBJ whole genome shotgun (WGS) entry which is preliminary data.</text>
</comment>
<dbReference type="InterPro" id="IPR003442">
    <property type="entry name" value="T6A_TsaE"/>
</dbReference>
<dbReference type="GO" id="GO:0005524">
    <property type="term" value="F:ATP binding"/>
    <property type="evidence" value="ECO:0007669"/>
    <property type="project" value="UniProtKB-KW"/>
</dbReference>
<dbReference type="Gene3D" id="3.40.50.300">
    <property type="entry name" value="P-loop containing nucleotide triphosphate hydrolases"/>
    <property type="match status" value="1"/>
</dbReference>
<dbReference type="GO" id="GO:0016740">
    <property type="term" value="F:transferase activity"/>
    <property type="evidence" value="ECO:0007669"/>
    <property type="project" value="UniProtKB-KW"/>
</dbReference>
<keyword evidence="5" id="KW-0819">tRNA processing</keyword>
<dbReference type="PANTHER" id="PTHR33540">
    <property type="entry name" value="TRNA THREONYLCARBAMOYLADENOSINE BIOSYNTHESIS PROTEIN TSAE"/>
    <property type="match status" value="1"/>
</dbReference>
<dbReference type="Proteomes" id="UP000265431">
    <property type="component" value="Unassembled WGS sequence"/>
</dbReference>
<dbReference type="EMBL" id="QWGB01000005">
    <property type="protein sequence ID" value="RIJ23995.1"/>
    <property type="molecule type" value="Genomic_DNA"/>
</dbReference>
<evidence type="ECO:0000256" key="1">
    <source>
        <dbReference type="ARBA" id="ARBA00004496"/>
    </source>
</evidence>
<evidence type="ECO:0000313" key="12">
    <source>
        <dbReference type="Proteomes" id="UP000265431"/>
    </source>
</evidence>
<dbReference type="OrthoDB" id="9800307at2"/>
<evidence type="ECO:0000256" key="3">
    <source>
        <dbReference type="ARBA" id="ARBA00019010"/>
    </source>
</evidence>
<keyword evidence="11" id="KW-0808">Transferase</keyword>
<sequence length="151" mass="16525">MADSLELHLADETATARLAARLAPHLKAGDVIALYGGLGAGKTTFSRALISALRGTPTEVPSPTYTLVQTYDAHGLTIYHFDLYRIEDPDEVTELGWDETAGGLALIEWPLKAGEHLPAWRLDLTLEQTAEGRTARLEPHGEDWQSRLHGI</sequence>
<accession>A0A399R166</accession>
<dbReference type="NCBIfam" id="TIGR00150">
    <property type="entry name" value="T6A_YjeE"/>
    <property type="match status" value="1"/>
</dbReference>
<keyword evidence="4" id="KW-0963">Cytoplasm</keyword>
<dbReference type="Pfam" id="PF02367">
    <property type="entry name" value="TsaE"/>
    <property type="match status" value="1"/>
</dbReference>
<dbReference type="RefSeq" id="WP_119379184.1">
    <property type="nucleotide sequence ID" value="NZ_QWGB01000005.1"/>
</dbReference>
<name>A0A399R166_9PROT</name>
<keyword evidence="8" id="KW-0067">ATP-binding</keyword>
<comment type="similarity">
    <text evidence="2">Belongs to the TsaE family.</text>
</comment>
<evidence type="ECO:0000256" key="10">
    <source>
        <dbReference type="ARBA" id="ARBA00032441"/>
    </source>
</evidence>
<evidence type="ECO:0000256" key="4">
    <source>
        <dbReference type="ARBA" id="ARBA00022490"/>
    </source>
</evidence>
<keyword evidence="6" id="KW-0479">Metal-binding</keyword>